<comment type="similarity">
    <text evidence="2">Belongs to the fgaFS/easG family.</text>
</comment>
<dbReference type="NCBIfam" id="TIGR03649">
    <property type="entry name" value="ergot_EASG"/>
    <property type="match status" value="1"/>
</dbReference>
<evidence type="ECO:0000313" key="7">
    <source>
        <dbReference type="Proteomes" id="UP000248961"/>
    </source>
</evidence>
<reference evidence="6 7" key="1">
    <citation type="submission" date="2018-02" db="EMBL/GenBank/DDBJ databases">
        <title>The genomes of Aspergillus section Nigri reveals drivers in fungal speciation.</title>
        <authorList>
            <consortium name="DOE Joint Genome Institute"/>
            <person name="Vesth T.C."/>
            <person name="Nybo J."/>
            <person name="Theobald S."/>
            <person name="Brandl J."/>
            <person name="Frisvad J.C."/>
            <person name="Nielsen K.F."/>
            <person name="Lyhne E.K."/>
            <person name="Kogle M.E."/>
            <person name="Kuo A."/>
            <person name="Riley R."/>
            <person name="Clum A."/>
            <person name="Nolan M."/>
            <person name="Lipzen A."/>
            <person name="Salamov A."/>
            <person name="Henrissat B."/>
            <person name="Wiebenga A."/>
            <person name="De vries R.P."/>
            <person name="Grigoriev I.V."/>
            <person name="Mortensen U.H."/>
            <person name="Andersen M.R."/>
            <person name="Baker S.E."/>
        </authorList>
    </citation>
    <scope>NUCLEOTIDE SEQUENCE [LARGE SCALE GENOMIC DNA]</scope>
    <source>
        <strain evidence="6 7">CBS 101889</strain>
    </source>
</reference>
<dbReference type="AlphaFoldDB" id="A0A395I5C5"/>
<evidence type="ECO:0000256" key="4">
    <source>
        <dbReference type="ARBA" id="ARBA00023002"/>
    </source>
</evidence>
<dbReference type="InterPro" id="IPR051604">
    <property type="entry name" value="Ergot_Alk_Oxidoreductase"/>
</dbReference>
<dbReference type="Pfam" id="PF05368">
    <property type="entry name" value="NmrA"/>
    <property type="match status" value="1"/>
</dbReference>
<evidence type="ECO:0000313" key="6">
    <source>
        <dbReference type="EMBL" id="RAL15197.1"/>
    </source>
</evidence>
<keyword evidence="4" id="KW-0560">Oxidoreductase</keyword>
<dbReference type="GeneID" id="37200494"/>
<keyword evidence="3" id="KW-0017">Alkaloid metabolism</keyword>
<dbReference type="RefSeq" id="XP_025554351.1">
    <property type="nucleotide sequence ID" value="XM_025696205.1"/>
</dbReference>
<evidence type="ECO:0000259" key="5">
    <source>
        <dbReference type="Pfam" id="PF05368"/>
    </source>
</evidence>
<keyword evidence="7" id="KW-1185">Reference proteome</keyword>
<sequence>MTILLLGGRGKTSSRIAKLLQGINAPFLVASRSTDPAYPHKQAHFDWLNEQTYESPFTTAAAAGMAPISTVYLVPPPVFDLAPPMLRFIDFARPRGVRRFVLLSASTIDLGGPAMGQVHEYLAKLGGGIEYGVLRPTWFMENFSTRGEPQHQSITADNTVYSATGSGKIPFVSADDIARVAFRALTDAVPHNSDHVILGPELLSYEQVAGVLSSHLGRKITHTDLSEAEYAKRLEATGMPPDDATMLAGMETMIKEGAEERLNDVVQQVTGAGPMSFDQFVAREKDCWA</sequence>
<dbReference type="Gene3D" id="3.90.25.10">
    <property type="entry name" value="UDP-galactose 4-epimerase, domain 1"/>
    <property type="match status" value="1"/>
</dbReference>
<dbReference type="Proteomes" id="UP000248961">
    <property type="component" value="Unassembled WGS sequence"/>
</dbReference>
<feature type="domain" description="NmrA-like" evidence="5">
    <location>
        <begin position="118"/>
        <end position="263"/>
    </location>
</feature>
<evidence type="ECO:0000256" key="3">
    <source>
        <dbReference type="ARBA" id="ARBA00022589"/>
    </source>
</evidence>
<dbReference type="PANTHER" id="PTHR43162:SF1">
    <property type="entry name" value="PRESTALK A DIFFERENTIATION PROTEIN A"/>
    <property type="match status" value="1"/>
</dbReference>
<dbReference type="EMBL" id="KZ824272">
    <property type="protein sequence ID" value="RAL15197.1"/>
    <property type="molecule type" value="Genomic_DNA"/>
</dbReference>
<dbReference type="VEuPathDB" id="FungiDB:BO97DRAFT_411953"/>
<proteinExistence type="inferred from homology"/>
<dbReference type="GO" id="GO:0016491">
    <property type="term" value="F:oxidoreductase activity"/>
    <property type="evidence" value="ECO:0007669"/>
    <property type="project" value="UniProtKB-KW"/>
</dbReference>
<dbReference type="STRING" id="1450537.A0A395I5C5"/>
<dbReference type="UniPathway" id="UPA00327"/>
<dbReference type="InterPro" id="IPR008030">
    <property type="entry name" value="NmrA-like"/>
</dbReference>
<dbReference type="InterPro" id="IPR036291">
    <property type="entry name" value="NAD(P)-bd_dom_sf"/>
</dbReference>
<dbReference type="Gene3D" id="3.40.50.720">
    <property type="entry name" value="NAD(P)-binding Rossmann-like Domain"/>
    <property type="match status" value="1"/>
</dbReference>
<dbReference type="OrthoDB" id="9997102at2759"/>
<protein>
    <submittedName>
        <fullName evidence="6">Agroclavine dehydrogenase</fullName>
    </submittedName>
</protein>
<gene>
    <name evidence="6" type="ORF">BO97DRAFT_411953</name>
</gene>
<name>A0A395I5C5_ASPHC</name>
<comment type="pathway">
    <text evidence="1">Alkaloid biosynthesis; ergot alkaloid biosynthesis.</text>
</comment>
<dbReference type="SUPFAM" id="SSF51735">
    <property type="entry name" value="NAD(P)-binding Rossmann-fold domains"/>
    <property type="match status" value="1"/>
</dbReference>
<evidence type="ECO:0000256" key="1">
    <source>
        <dbReference type="ARBA" id="ARBA00005107"/>
    </source>
</evidence>
<organism evidence="6 7">
    <name type="scientific">Aspergillus homomorphus (strain CBS 101889)</name>
    <dbReference type="NCBI Taxonomy" id="1450537"/>
    <lineage>
        <taxon>Eukaryota</taxon>
        <taxon>Fungi</taxon>
        <taxon>Dikarya</taxon>
        <taxon>Ascomycota</taxon>
        <taxon>Pezizomycotina</taxon>
        <taxon>Eurotiomycetes</taxon>
        <taxon>Eurotiomycetidae</taxon>
        <taxon>Eurotiales</taxon>
        <taxon>Aspergillaceae</taxon>
        <taxon>Aspergillus</taxon>
        <taxon>Aspergillus subgen. Circumdati</taxon>
    </lineage>
</organism>
<dbReference type="GO" id="GO:0035835">
    <property type="term" value="P:indole alkaloid biosynthetic process"/>
    <property type="evidence" value="ECO:0007669"/>
    <property type="project" value="UniProtKB-UniPathway"/>
</dbReference>
<accession>A0A395I5C5</accession>
<dbReference type="InterPro" id="IPR019901">
    <property type="entry name" value="Ergot_alkaloid_biosynthesis"/>
</dbReference>
<dbReference type="PANTHER" id="PTHR43162">
    <property type="match status" value="1"/>
</dbReference>
<evidence type="ECO:0000256" key="2">
    <source>
        <dbReference type="ARBA" id="ARBA00005372"/>
    </source>
</evidence>